<dbReference type="Pfam" id="PF02417">
    <property type="entry name" value="Chromate_transp"/>
    <property type="match status" value="1"/>
</dbReference>
<dbReference type="PANTHER" id="PTHR43663">
    <property type="entry name" value="CHROMATE TRANSPORT PROTEIN-RELATED"/>
    <property type="match status" value="1"/>
</dbReference>
<evidence type="ECO:0000256" key="4">
    <source>
        <dbReference type="ARBA" id="ARBA00022692"/>
    </source>
</evidence>
<evidence type="ECO:0000256" key="5">
    <source>
        <dbReference type="ARBA" id="ARBA00022989"/>
    </source>
</evidence>
<dbReference type="Proteomes" id="UP001529369">
    <property type="component" value="Unassembled WGS sequence"/>
</dbReference>
<keyword evidence="5 7" id="KW-1133">Transmembrane helix</keyword>
<evidence type="ECO:0000313" key="9">
    <source>
        <dbReference type="Proteomes" id="UP001529369"/>
    </source>
</evidence>
<dbReference type="InterPro" id="IPR003370">
    <property type="entry name" value="Chromate_transpt"/>
</dbReference>
<gene>
    <name evidence="8" type="ORF">QWZ14_26935</name>
</gene>
<keyword evidence="9" id="KW-1185">Reference proteome</keyword>
<evidence type="ECO:0000256" key="3">
    <source>
        <dbReference type="ARBA" id="ARBA00022475"/>
    </source>
</evidence>
<comment type="caution">
    <text evidence="8">The sequence shown here is derived from an EMBL/GenBank/DDBJ whole genome shotgun (WGS) entry which is preliminary data.</text>
</comment>
<comment type="similarity">
    <text evidence="2">Belongs to the chromate ion transporter (CHR) (TC 2.A.51) family.</text>
</comment>
<feature type="transmembrane region" description="Helical" evidence="7">
    <location>
        <begin position="109"/>
        <end position="127"/>
    </location>
</feature>
<evidence type="ECO:0000256" key="7">
    <source>
        <dbReference type="SAM" id="Phobius"/>
    </source>
</evidence>
<feature type="transmembrane region" description="Helical" evidence="7">
    <location>
        <begin position="75"/>
        <end position="97"/>
    </location>
</feature>
<keyword evidence="3" id="KW-1003">Cell membrane</keyword>
<dbReference type="PANTHER" id="PTHR43663:SF1">
    <property type="entry name" value="CHROMATE TRANSPORTER"/>
    <property type="match status" value="1"/>
</dbReference>
<proteinExistence type="inferred from homology"/>
<protein>
    <submittedName>
        <fullName evidence="8">Chromate transporter</fullName>
    </submittedName>
</protein>
<accession>A0ABT8AE42</accession>
<name>A0ABT8AE42_9PROT</name>
<dbReference type="RefSeq" id="WP_290320128.1">
    <property type="nucleotide sequence ID" value="NZ_JAUFPN010000201.1"/>
</dbReference>
<keyword evidence="4 7" id="KW-0812">Transmembrane</keyword>
<comment type="subcellular location">
    <subcellularLocation>
        <location evidence="1">Cell membrane</location>
        <topology evidence="1">Multi-pass membrane protein</topology>
    </subcellularLocation>
</comment>
<sequence>MTIILQILLTFSILSLVAVGGANAVLPEMHRQLVELHGWLDDVTFSQLYALAQAAPGPNILVASVMGWRIAGAGGMAAATLGMLVPAAVLAWGMAGLTQRLRGSAWLKPAQGGLVPVAIGLILAAGVTMAQASYTHGVMPLVVVAASTLLVWRTDYNPLWMLAGGGLLGAFFLT</sequence>
<dbReference type="EMBL" id="JAUFPN010000201">
    <property type="protein sequence ID" value="MDN3568032.1"/>
    <property type="molecule type" value="Genomic_DNA"/>
</dbReference>
<organism evidence="8 9">
    <name type="scientific">Paeniroseomonas aquatica</name>
    <dbReference type="NCBI Taxonomy" id="373043"/>
    <lineage>
        <taxon>Bacteria</taxon>
        <taxon>Pseudomonadati</taxon>
        <taxon>Pseudomonadota</taxon>
        <taxon>Alphaproteobacteria</taxon>
        <taxon>Acetobacterales</taxon>
        <taxon>Acetobacteraceae</taxon>
        <taxon>Paeniroseomonas</taxon>
    </lineage>
</organism>
<evidence type="ECO:0000313" key="8">
    <source>
        <dbReference type="EMBL" id="MDN3568032.1"/>
    </source>
</evidence>
<evidence type="ECO:0000256" key="6">
    <source>
        <dbReference type="ARBA" id="ARBA00023136"/>
    </source>
</evidence>
<keyword evidence="6 7" id="KW-0472">Membrane</keyword>
<feature type="transmembrane region" description="Helical" evidence="7">
    <location>
        <begin position="158"/>
        <end position="173"/>
    </location>
</feature>
<dbReference type="InterPro" id="IPR052518">
    <property type="entry name" value="CHR_Transporter"/>
</dbReference>
<evidence type="ECO:0000256" key="2">
    <source>
        <dbReference type="ARBA" id="ARBA00005262"/>
    </source>
</evidence>
<reference evidence="9" key="1">
    <citation type="journal article" date="2019" name="Int. J. Syst. Evol. Microbiol.">
        <title>The Global Catalogue of Microorganisms (GCM) 10K type strain sequencing project: providing services to taxonomists for standard genome sequencing and annotation.</title>
        <authorList>
            <consortium name="The Broad Institute Genomics Platform"/>
            <consortium name="The Broad Institute Genome Sequencing Center for Infectious Disease"/>
            <person name="Wu L."/>
            <person name="Ma J."/>
        </authorList>
    </citation>
    <scope>NUCLEOTIDE SEQUENCE [LARGE SCALE GENOMIC DNA]</scope>
    <source>
        <strain evidence="9">CECT 7131</strain>
    </source>
</reference>
<evidence type="ECO:0000256" key="1">
    <source>
        <dbReference type="ARBA" id="ARBA00004651"/>
    </source>
</evidence>